<comment type="caution">
    <text evidence="1">The sequence shown here is derived from an EMBL/GenBank/DDBJ whole genome shotgun (WGS) entry which is preliminary data.</text>
</comment>
<gene>
    <name evidence="1" type="ORF">B9Z19DRAFT_1130358</name>
</gene>
<dbReference type="Proteomes" id="UP000244722">
    <property type="component" value="Unassembled WGS sequence"/>
</dbReference>
<dbReference type="AlphaFoldDB" id="A0A2T6ZKN9"/>
<evidence type="ECO:0000313" key="1">
    <source>
        <dbReference type="EMBL" id="PUU76043.1"/>
    </source>
</evidence>
<evidence type="ECO:0000313" key="2">
    <source>
        <dbReference type="Proteomes" id="UP000244722"/>
    </source>
</evidence>
<accession>A0A2T6ZKN9</accession>
<dbReference type="OrthoDB" id="5213862at2759"/>
<dbReference type="STRING" id="42251.A0A2T6ZKN9"/>
<sequence length="120" mass="12730">MLVEIELKVRSRAGYAGESQGVSLETGVLMLYAESVYTIDSSGGVARQQLPEDIMSLALPRVGISRHQGGGDDNGVIDLLPEVLVGQMLIHILGIGLGSGPGTKWSLQEACSVEHFRPKA</sequence>
<reference evidence="1 2" key="1">
    <citation type="submission" date="2017-04" db="EMBL/GenBank/DDBJ databases">
        <title>Draft genome sequence of Tuber borchii Vittad., a whitish edible truffle.</title>
        <authorList>
            <consortium name="DOE Joint Genome Institute"/>
            <person name="Murat C."/>
            <person name="Kuo A."/>
            <person name="Barry K.W."/>
            <person name="Clum A."/>
            <person name="Dockter R.B."/>
            <person name="Fauchery L."/>
            <person name="Iotti M."/>
            <person name="Kohler A."/>
            <person name="Labutti K."/>
            <person name="Lindquist E.A."/>
            <person name="Lipzen A."/>
            <person name="Ohm R.A."/>
            <person name="Wang M."/>
            <person name="Grigoriev I.V."/>
            <person name="Zambonelli A."/>
            <person name="Martin F.M."/>
        </authorList>
    </citation>
    <scope>NUCLEOTIDE SEQUENCE [LARGE SCALE GENOMIC DNA]</scope>
    <source>
        <strain evidence="1 2">Tbo3840</strain>
    </source>
</reference>
<protein>
    <submittedName>
        <fullName evidence="1">Uncharacterized protein</fullName>
    </submittedName>
</protein>
<organism evidence="1 2">
    <name type="scientific">Tuber borchii</name>
    <name type="common">White truffle</name>
    <dbReference type="NCBI Taxonomy" id="42251"/>
    <lineage>
        <taxon>Eukaryota</taxon>
        <taxon>Fungi</taxon>
        <taxon>Dikarya</taxon>
        <taxon>Ascomycota</taxon>
        <taxon>Pezizomycotina</taxon>
        <taxon>Pezizomycetes</taxon>
        <taxon>Pezizales</taxon>
        <taxon>Tuberaceae</taxon>
        <taxon>Tuber</taxon>
    </lineage>
</organism>
<keyword evidence="2" id="KW-1185">Reference proteome</keyword>
<name>A0A2T6ZKN9_TUBBO</name>
<dbReference type="EMBL" id="NESQ01000205">
    <property type="protein sequence ID" value="PUU76043.1"/>
    <property type="molecule type" value="Genomic_DNA"/>
</dbReference>
<proteinExistence type="predicted"/>